<dbReference type="SUPFAM" id="SSF55486">
    <property type="entry name" value="Metalloproteases ('zincins'), catalytic domain"/>
    <property type="match status" value="1"/>
</dbReference>
<accession>A0A1G8RUA8</accession>
<sequence>MDASARWQSGVGSAASRLGTRFLVFPQPPFIQGYERPEMIWVSTPPDAIGPGPADRRMYVIDPLLEKQPYQFPYLPPYAGALRPPAVAGPDGHFDNIPLGTPEFEAAHAYACVRRVLDICESYVGREIPWFFEPTYPRLEIVPRLNWDNAQSGYGFLEMGIDEARGTTQPFALNFDAVAHEIGHLVIFGVMGVPRFDPPHEYFAYHEAVADFIALISLLHFDTALDLLLRRTRGNLLINNELDRFGELSDEKQVRRFSHSLRMSDVSTEVHDLSKPFAGALFDILIEIYQVLLFERGLSDLDPRDFRDLRSELSEEEIEDLLSASLAANDGRLFALKSALEEARDLVGEIMVRSWELLDPHTLDYREAAEAMVVAAESGRASRFVESVVANFVWREIF</sequence>
<evidence type="ECO:0000313" key="2">
    <source>
        <dbReference type="Proteomes" id="UP000198894"/>
    </source>
</evidence>
<gene>
    <name evidence="1" type="ORF">SAMN05428953_1055</name>
</gene>
<dbReference type="Proteomes" id="UP000198894">
    <property type="component" value="Unassembled WGS sequence"/>
</dbReference>
<proteinExistence type="predicted"/>
<dbReference type="AlphaFoldDB" id="A0A1G8RUA8"/>
<dbReference type="RefSeq" id="WP_091593036.1">
    <property type="nucleotide sequence ID" value="NZ_JAKHFS010000019.1"/>
</dbReference>
<reference evidence="2" key="1">
    <citation type="submission" date="2016-10" db="EMBL/GenBank/DDBJ databases">
        <authorList>
            <person name="Varghese N."/>
            <person name="Submissions S."/>
        </authorList>
    </citation>
    <scope>NUCLEOTIDE SEQUENCE [LARGE SCALE GENOMIC DNA]</scope>
    <source>
        <strain evidence="2">CGMCC 1.11022</strain>
    </source>
</reference>
<protein>
    <submittedName>
        <fullName evidence="1">Uncharacterized protein</fullName>
    </submittedName>
</protein>
<organism evidence="1 2">
    <name type="scientific">Mesorhizobium muleiense</name>
    <dbReference type="NCBI Taxonomy" id="1004279"/>
    <lineage>
        <taxon>Bacteria</taxon>
        <taxon>Pseudomonadati</taxon>
        <taxon>Pseudomonadota</taxon>
        <taxon>Alphaproteobacteria</taxon>
        <taxon>Hyphomicrobiales</taxon>
        <taxon>Phyllobacteriaceae</taxon>
        <taxon>Mesorhizobium</taxon>
    </lineage>
</organism>
<dbReference type="EMBL" id="FNEE01000005">
    <property type="protein sequence ID" value="SDJ20055.1"/>
    <property type="molecule type" value="Genomic_DNA"/>
</dbReference>
<keyword evidence="2" id="KW-1185">Reference proteome</keyword>
<dbReference type="CDD" id="cd09598">
    <property type="entry name" value="M4_like"/>
    <property type="match status" value="1"/>
</dbReference>
<evidence type="ECO:0000313" key="1">
    <source>
        <dbReference type="EMBL" id="SDJ20055.1"/>
    </source>
</evidence>
<name>A0A1G8RUA8_9HYPH</name>